<dbReference type="PANTHER" id="PTHR37813">
    <property type="entry name" value="FELS-2 PROPHAGE PROTEIN"/>
    <property type="match status" value="1"/>
</dbReference>
<dbReference type="AlphaFoldDB" id="A0A1H3R274"/>
<feature type="transmembrane region" description="Helical" evidence="1">
    <location>
        <begin position="394"/>
        <end position="412"/>
    </location>
</feature>
<protein>
    <recommendedName>
        <fullName evidence="4">Phage tail tape measure protein, TP901 family, core region</fullName>
    </recommendedName>
</protein>
<feature type="transmembrane region" description="Helical" evidence="1">
    <location>
        <begin position="353"/>
        <end position="374"/>
    </location>
</feature>
<keyword evidence="1" id="KW-0812">Transmembrane</keyword>
<dbReference type="OrthoDB" id="1677957at2"/>
<name>A0A1H3R274_9FIRM</name>
<reference evidence="2 3" key="1">
    <citation type="submission" date="2016-10" db="EMBL/GenBank/DDBJ databases">
        <authorList>
            <person name="de Groot N.N."/>
        </authorList>
    </citation>
    <scope>NUCLEOTIDE SEQUENCE [LARGE SCALE GENOMIC DNA]</scope>
    <source>
        <strain evidence="2 3">APO</strain>
    </source>
</reference>
<evidence type="ECO:0008006" key="4">
    <source>
        <dbReference type="Google" id="ProtNLM"/>
    </source>
</evidence>
<dbReference type="STRING" id="159292.SAMN05192546_11180"/>
<gene>
    <name evidence="2" type="ORF">SAMN05192546_11180</name>
</gene>
<evidence type="ECO:0000256" key="1">
    <source>
        <dbReference type="SAM" id="Phobius"/>
    </source>
</evidence>
<feature type="transmembrane region" description="Helical" evidence="1">
    <location>
        <begin position="313"/>
        <end position="333"/>
    </location>
</feature>
<keyword evidence="3" id="KW-1185">Reference proteome</keyword>
<dbReference type="EMBL" id="FNPV01000011">
    <property type="protein sequence ID" value="SDZ19401.1"/>
    <property type="molecule type" value="Genomic_DNA"/>
</dbReference>
<proteinExistence type="predicted"/>
<keyword evidence="1" id="KW-0472">Membrane</keyword>
<evidence type="ECO:0000313" key="3">
    <source>
        <dbReference type="Proteomes" id="UP000199230"/>
    </source>
</evidence>
<sequence>MAKVIQRVFELKDRFTPQMQKIKQSQWQYQRDVRKLKRVGTSAFRGLAKGVMAFGAAAAGAGVGVAAIAKQTANAGDEVDKISQRLSMGRKEYQEWKHVIDQTGVSLSTFERAAKNNRNAMIQASNGTAAAQEAYAKLGMELKNTDESLRNQQDVFEETIYKLSQYEDSTERAKIAQRLLGDNASKEFAPLLNSGAESIEALREEAHELGMVMSDSAIDMSIKFNDQLDRLKKVGTGAFRQLGVVALPYFTNGLEWAMKAVPQIRDFAVGMFNRINEILEENRQRIDNIKSVFYDVRDSVVDTFGSSGSGGGALNWFTNTALPMTVAGILSVLDTASKMYFFIRDNWSRISPLVYGIVGALSAYYLMTKAVTMAKFAMTAAQVGLNAAMMMSPVGWLALGIGALIVAGVALVKNWDDVKLAGKSLWNAIVGFAEAGVNGFLGAVDALLGGVLKGINGTIKQLNKIPGVDISTVDSGVGRVDFGAAKANTAGKEFSWKNNKRESASPEMDFGDQLAKYEKEQEINFNQDKTATENLAKELKDNTETMKSTRGGGNNFEINVYGTDLTAEEIADKLVPRIERKLFA</sequence>
<dbReference type="RefSeq" id="WP_093315381.1">
    <property type="nucleotide sequence ID" value="NZ_FNPV01000011.1"/>
</dbReference>
<dbReference type="Proteomes" id="UP000199230">
    <property type="component" value="Unassembled WGS sequence"/>
</dbReference>
<organism evidence="2 3">
    <name type="scientific">Tindallia californiensis</name>
    <dbReference type="NCBI Taxonomy" id="159292"/>
    <lineage>
        <taxon>Bacteria</taxon>
        <taxon>Bacillati</taxon>
        <taxon>Bacillota</taxon>
        <taxon>Clostridia</taxon>
        <taxon>Peptostreptococcales</taxon>
        <taxon>Tindalliaceae</taxon>
        <taxon>Tindallia</taxon>
    </lineage>
</organism>
<evidence type="ECO:0000313" key="2">
    <source>
        <dbReference type="EMBL" id="SDZ19401.1"/>
    </source>
</evidence>
<accession>A0A1H3R274</accession>
<dbReference type="PANTHER" id="PTHR37813:SF1">
    <property type="entry name" value="FELS-2 PROPHAGE PROTEIN"/>
    <property type="match status" value="1"/>
</dbReference>
<keyword evidence="1" id="KW-1133">Transmembrane helix</keyword>